<dbReference type="PANTHER" id="PTHR12341:SF41">
    <property type="entry name" value="5'-3' EXORIBONUCLEASE 2"/>
    <property type="match status" value="1"/>
</dbReference>
<evidence type="ECO:0000313" key="7">
    <source>
        <dbReference type="EMBL" id="QHU01968.1"/>
    </source>
</evidence>
<name>A0A6C0JDZ3_9ZZZZ</name>
<feature type="domain" description="Xrn1 helical" evidence="6">
    <location>
        <begin position="299"/>
        <end position="381"/>
    </location>
</feature>
<proteinExistence type="predicted"/>
<evidence type="ECO:0000256" key="2">
    <source>
        <dbReference type="ARBA" id="ARBA00022722"/>
    </source>
</evidence>
<accession>A0A6C0JDZ3</accession>
<dbReference type="AlphaFoldDB" id="A0A6C0JDZ3"/>
<evidence type="ECO:0000259" key="5">
    <source>
        <dbReference type="Pfam" id="PF03159"/>
    </source>
</evidence>
<evidence type="ECO:0000256" key="1">
    <source>
        <dbReference type="ARBA" id="ARBA00022664"/>
    </source>
</evidence>
<dbReference type="PANTHER" id="PTHR12341">
    <property type="entry name" value="5'-&gt;3' EXORIBONUCLEASE"/>
    <property type="match status" value="1"/>
</dbReference>
<reference evidence="7" key="1">
    <citation type="journal article" date="2020" name="Nature">
        <title>Giant virus diversity and host interactions through global metagenomics.</title>
        <authorList>
            <person name="Schulz F."/>
            <person name="Roux S."/>
            <person name="Paez-Espino D."/>
            <person name="Jungbluth S."/>
            <person name="Walsh D.A."/>
            <person name="Denef V.J."/>
            <person name="McMahon K.D."/>
            <person name="Konstantinidis K.T."/>
            <person name="Eloe-Fadrosh E.A."/>
            <person name="Kyrpides N.C."/>
            <person name="Woyke T."/>
        </authorList>
    </citation>
    <scope>NUCLEOTIDE SEQUENCE</scope>
    <source>
        <strain evidence="7">GVMAG-M-3300025880-56</strain>
    </source>
</reference>
<evidence type="ECO:0000259" key="6">
    <source>
        <dbReference type="Pfam" id="PF17846"/>
    </source>
</evidence>
<keyword evidence="4" id="KW-0269">Exonuclease</keyword>
<dbReference type="InterPro" id="IPR041412">
    <property type="entry name" value="Xrn1_helical"/>
</dbReference>
<dbReference type="GO" id="GO:0005634">
    <property type="term" value="C:nucleus"/>
    <property type="evidence" value="ECO:0007669"/>
    <property type="project" value="TreeGrafter"/>
</dbReference>
<dbReference type="Pfam" id="PF03159">
    <property type="entry name" value="XRN_N"/>
    <property type="match status" value="1"/>
</dbReference>
<evidence type="ECO:0000256" key="4">
    <source>
        <dbReference type="ARBA" id="ARBA00022839"/>
    </source>
</evidence>
<dbReference type="InterPro" id="IPR027073">
    <property type="entry name" value="5_3_exoribonuclease"/>
</dbReference>
<evidence type="ECO:0000256" key="3">
    <source>
        <dbReference type="ARBA" id="ARBA00022801"/>
    </source>
</evidence>
<feature type="domain" description="Xrn1 N-terminal" evidence="5">
    <location>
        <begin position="1"/>
        <end position="234"/>
    </location>
</feature>
<keyword evidence="2" id="KW-0540">Nuclease</keyword>
<dbReference type="Gene3D" id="3.40.50.12390">
    <property type="match status" value="2"/>
</dbReference>
<dbReference type="GO" id="GO:0004534">
    <property type="term" value="F:5'-3' RNA exonuclease activity"/>
    <property type="evidence" value="ECO:0007669"/>
    <property type="project" value="TreeGrafter"/>
</dbReference>
<dbReference type="InterPro" id="IPR004859">
    <property type="entry name" value="Xrn1_N"/>
</dbReference>
<dbReference type="Pfam" id="PF17846">
    <property type="entry name" value="XRN_M"/>
    <property type="match status" value="2"/>
</dbReference>
<dbReference type="GO" id="GO:0003723">
    <property type="term" value="F:RNA binding"/>
    <property type="evidence" value="ECO:0007669"/>
    <property type="project" value="TreeGrafter"/>
</dbReference>
<feature type="domain" description="Xrn1 helical" evidence="6">
    <location>
        <begin position="382"/>
        <end position="565"/>
    </location>
</feature>
<sequence length="567" mass="66574">MGVPSFFRWLQLKYPSVIEQCKSGNPTKFDNLYIDLNGIIHPCSHPEGQPPPESENEIMDAICKSIDKLVNIVRPRKLIYLAIDGVAPRAKMNQQRARRFRTSKLAKEKLEDISHIKSKLKKKGIIINTQKKYQFDSNSITPGTIFMDRLSKNMQKYIKSRLQHHRLWKNVIVILSDSSVPGEGEHKIVQFIRDQKSKKNYNPDIHHVLYGADADLIMLGLSTHEKLFTIIREEFNPDRIAYCEICNQAGHKLNNCVGVRDKTNKNYKPSEVKYLWVKLYILRKYLKNELHINNISFDYKFERSLDDWIFLCFFVGNDFLPHLPSLSIQEGAIDMLVDIYKRDIKQNNEYLTNNGKANTKQIKSIMCELGKKEDDIFKQRFFKSKNEHDIIQFHKKNYQNRYYLEKFNDQSLKLRTNVVDHYINGLCWVLKYYFKGCPSWNWYFPYHYAPFASDFSYAKRVRCNFNKNTVPFKPFEQLVSTLPPAGSHLLPKVIGDLMINPNSPIIDYYPNNFKIDLNGKKYEWQGVTLLPFIDEERVKQALQNVDSLLTESEIKRNISGTEIIYTF</sequence>
<dbReference type="Gene3D" id="1.25.40.1050">
    <property type="match status" value="1"/>
</dbReference>
<keyword evidence="1" id="KW-0507">mRNA processing</keyword>
<dbReference type="FunFam" id="1.25.40.1050:FF:000002">
    <property type="entry name" value="5'-3' exoribonuclease"/>
    <property type="match status" value="1"/>
</dbReference>
<dbReference type="GO" id="GO:0006397">
    <property type="term" value="P:mRNA processing"/>
    <property type="evidence" value="ECO:0007669"/>
    <property type="project" value="UniProtKB-KW"/>
</dbReference>
<protein>
    <submittedName>
        <fullName evidence="7">Uncharacterized protein</fullName>
    </submittedName>
</protein>
<dbReference type="EMBL" id="MN740351">
    <property type="protein sequence ID" value="QHU01968.1"/>
    <property type="molecule type" value="Genomic_DNA"/>
</dbReference>
<dbReference type="GO" id="GO:0000956">
    <property type="term" value="P:nuclear-transcribed mRNA catabolic process"/>
    <property type="evidence" value="ECO:0007669"/>
    <property type="project" value="TreeGrafter"/>
</dbReference>
<organism evidence="7">
    <name type="scientific">viral metagenome</name>
    <dbReference type="NCBI Taxonomy" id="1070528"/>
    <lineage>
        <taxon>unclassified sequences</taxon>
        <taxon>metagenomes</taxon>
        <taxon>organismal metagenomes</taxon>
    </lineage>
</organism>
<dbReference type="CDD" id="cd18673">
    <property type="entry name" value="PIN_XRN1-2-like"/>
    <property type="match status" value="1"/>
</dbReference>
<keyword evidence="3" id="KW-0378">Hydrolase</keyword>